<dbReference type="PROSITE" id="PS50943">
    <property type="entry name" value="HTH_CROC1"/>
    <property type="match status" value="1"/>
</dbReference>
<dbReference type="GO" id="GO:0003700">
    <property type="term" value="F:DNA-binding transcription factor activity"/>
    <property type="evidence" value="ECO:0007669"/>
    <property type="project" value="TreeGrafter"/>
</dbReference>
<dbReference type="InterPro" id="IPR014710">
    <property type="entry name" value="RmlC-like_jellyroll"/>
</dbReference>
<evidence type="ECO:0000259" key="2">
    <source>
        <dbReference type="PROSITE" id="PS50943"/>
    </source>
</evidence>
<dbReference type="InterPro" id="IPR013096">
    <property type="entry name" value="Cupin_2"/>
</dbReference>
<feature type="domain" description="HTH cro/C1-type" evidence="2">
    <location>
        <begin position="37"/>
        <end position="91"/>
    </location>
</feature>
<dbReference type="Pfam" id="PF07883">
    <property type="entry name" value="Cupin_2"/>
    <property type="match status" value="1"/>
</dbReference>
<dbReference type="CDD" id="cd00093">
    <property type="entry name" value="HTH_XRE"/>
    <property type="match status" value="1"/>
</dbReference>
<dbReference type="InterPro" id="IPR001387">
    <property type="entry name" value="Cro/C1-type_HTH"/>
</dbReference>
<dbReference type="InterPro" id="IPR010982">
    <property type="entry name" value="Lambda_DNA-bd_dom_sf"/>
</dbReference>
<dbReference type="SUPFAM" id="SSF51182">
    <property type="entry name" value="RmlC-like cupins"/>
    <property type="match status" value="1"/>
</dbReference>
<dbReference type="SUPFAM" id="SSF47413">
    <property type="entry name" value="lambda repressor-like DNA-binding domains"/>
    <property type="match status" value="1"/>
</dbReference>
<dbReference type="GO" id="GO:0005829">
    <property type="term" value="C:cytosol"/>
    <property type="evidence" value="ECO:0007669"/>
    <property type="project" value="TreeGrafter"/>
</dbReference>
<dbReference type="SMART" id="SM00530">
    <property type="entry name" value="HTH_XRE"/>
    <property type="match status" value="1"/>
</dbReference>
<evidence type="ECO:0000313" key="3">
    <source>
        <dbReference type="EMBL" id="VEN72883.1"/>
    </source>
</evidence>
<dbReference type="Pfam" id="PF01381">
    <property type="entry name" value="HTH_3"/>
    <property type="match status" value="1"/>
</dbReference>
<accession>A0A484HC75</accession>
<keyword evidence="1" id="KW-0238">DNA-binding</keyword>
<name>A0A484HC75_9BACT</name>
<protein>
    <submittedName>
        <fullName evidence="3">XRE family transcriptional regulator</fullName>
    </submittedName>
</protein>
<organism evidence="3">
    <name type="scientific">uncultured Desulfobacteraceae bacterium</name>
    <dbReference type="NCBI Taxonomy" id="218296"/>
    <lineage>
        <taxon>Bacteria</taxon>
        <taxon>Pseudomonadati</taxon>
        <taxon>Thermodesulfobacteriota</taxon>
        <taxon>Desulfobacteria</taxon>
        <taxon>Desulfobacterales</taxon>
        <taxon>Desulfobacteraceae</taxon>
        <taxon>environmental samples</taxon>
    </lineage>
</organism>
<dbReference type="InterPro" id="IPR011051">
    <property type="entry name" value="RmlC_Cupin_sf"/>
</dbReference>
<dbReference type="PANTHER" id="PTHR46797">
    <property type="entry name" value="HTH-TYPE TRANSCRIPTIONAL REGULATOR"/>
    <property type="match status" value="1"/>
</dbReference>
<dbReference type="PANTHER" id="PTHR46797:SF19">
    <property type="entry name" value="BLL2473 PROTEIN"/>
    <property type="match status" value="1"/>
</dbReference>
<dbReference type="CDD" id="cd02209">
    <property type="entry name" value="cupin_XRE_C"/>
    <property type="match status" value="1"/>
</dbReference>
<gene>
    <name evidence="3" type="ORF">EPICR_10384</name>
</gene>
<dbReference type="Gene3D" id="1.10.260.40">
    <property type="entry name" value="lambda repressor-like DNA-binding domains"/>
    <property type="match status" value="1"/>
</dbReference>
<proteinExistence type="predicted"/>
<dbReference type="AlphaFoldDB" id="A0A484HC75"/>
<dbReference type="GO" id="GO:0003677">
    <property type="term" value="F:DNA binding"/>
    <property type="evidence" value="ECO:0007669"/>
    <property type="project" value="UniProtKB-KW"/>
</dbReference>
<reference evidence="3" key="1">
    <citation type="submission" date="2019-01" db="EMBL/GenBank/DDBJ databases">
        <authorList>
            <consortium name="Genoscope - CEA"/>
            <person name="William W."/>
        </authorList>
    </citation>
    <scope>NUCLEOTIDE SEQUENCE</scope>
    <source>
        <strain evidence="3">CR-1</strain>
    </source>
</reference>
<dbReference type="EMBL" id="CAACVI010000001">
    <property type="protein sequence ID" value="VEN72883.1"/>
    <property type="molecule type" value="Genomic_DNA"/>
</dbReference>
<dbReference type="InterPro" id="IPR050807">
    <property type="entry name" value="TransReg_Diox_bact_type"/>
</dbReference>
<evidence type="ECO:0000256" key="1">
    <source>
        <dbReference type="ARBA" id="ARBA00023125"/>
    </source>
</evidence>
<dbReference type="Gene3D" id="2.60.120.10">
    <property type="entry name" value="Jelly Rolls"/>
    <property type="match status" value="1"/>
</dbReference>
<sequence>MAKDDSAPHINVDIFEDLTGEIAPPEPESEEDIGERIKAIREKRGLDLEDIAKITGFSVAFLSDMESSASQPQLGDIIKLSKALDSAFGDLVSKAGSAPYAITRKNEGAAVAGAGARGGGQAYLYKSLAADVKDRSMESFIVQLEAHPEDEMSLHEGEEFIYVLNGEVSLKIGTDEFVLNPGDSAYYLSATPHLITAARDKATIIAVIYGR</sequence>